<gene>
    <name evidence="1" type="ORF">V8G54_034704</name>
</gene>
<accession>A0AAQ3MDK8</accession>
<sequence length="107" mass="12264">MVNLDAPISGKVGVFYKIEYGCHLRKGECNFPRLFGKKGKIQNLNLIMCSCNHQIRKDPLSQSNCDIHHNIIQELTLMFMSILTQVYHSHSEQVSTVSMRLTKIQNT</sequence>
<keyword evidence="2" id="KW-1185">Reference proteome</keyword>
<evidence type="ECO:0000313" key="2">
    <source>
        <dbReference type="Proteomes" id="UP001374535"/>
    </source>
</evidence>
<proteinExistence type="predicted"/>
<protein>
    <submittedName>
        <fullName evidence="1">Uncharacterized protein</fullName>
    </submittedName>
</protein>
<dbReference type="EMBL" id="CP144690">
    <property type="protein sequence ID" value="WVY89190.1"/>
    <property type="molecule type" value="Genomic_DNA"/>
</dbReference>
<reference evidence="1 2" key="1">
    <citation type="journal article" date="2023" name="Life. Sci Alliance">
        <title>Evolutionary insights into 3D genome organization and epigenetic landscape of Vigna mungo.</title>
        <authorList>
            <person name="Junaid A."/>
            <person name="Singh B."/>
            <person name="Bhatia S."/>
        </authorList>
    </citation>
    <scope>NUCLEOTIDE SEQUENCE [LARGE SCALE GENOMIC DNA]</scope>
    <source>
        <strain evidence="1">Urdbean</strain>
    </source>
</reference>
<dbReference type="Proteomes" id="UP001374535">
    <property type="component" value="Chromosome 11"/>
</dbReference>
<evidence type="ECO:0000313" key="1">
    <source>
        <dbReference type="EMBL" id="WVY89190.1"/>
    </source>
</evidence>
<name>A0AAQ3MDK8_VIGMU</name>
<organism evidence="1 2">
    <name type="scientific">Vigna mungo</name>
    <name type="common">Black gram</name>
    <name type="synonym">Phaseolus mungo</name>
    <dbReference type="NCBI Taxonomy" id="3915"/>
    <lineage>
        <taxon>Eukaryota</taxon>
        <taxon>Viridiplantae</taxon>
        <taxon>Streptophyta</taxon>
        <taxon>Embryophyta</taxon>
        <taxon>Tracheophyta</taxon>
        <taxon>Spermatophyta</taxon>
        <taxon>Magnoliopsida</taxon>
        <taxon>eudicotyledons</taxon>
        <taxon>Gunneridae</taxon>
        <taxon>Pentapetalae</taxon>
        <taxon>rosids</taxon>
        <taxon>fabids</taxon>
        <taxon>Fabales</taxon>
        <taxon>Fabaceae</taxon>
        <taxon>Papilionoideae</taxon>
        <taxon>50 kb inversion clade</taxon>
        <taxon>NPAAA clade</taxon>
        <taxon>indigoferoid/millettioid clade</taxon>
        <taxon>Phaseoleae</taxon>
        <taxon>Vigna</taxon>
    </lineage>
</organism>
<dbReference type="AlphaFoldDB" id="A0AAQ3MDK8"/>